<name>A0A1G6Z3U5_9PROT</name>
<dbReference type="InterPro" id="IPR036162">
    <property type="entry name" value="Resolvase-like_N_sf"/>
</dbReference>
<dbReference type="AlphaFoldDB" id="A0A1G6Z3U5"/>
<dbReference type="CDD" id="cd00338">
    <property type="entry name" value="Ser_Recombinase"/>
    <property type="match status" value="1"/>
</dbReference>
<feature type="domain" description="Recombinase" evidence="9">
    <location>
        <begin position="161"/>
        <end position="307"/>
    </location>
</feature>
<dbReference type="InterPro" id="IPR006118">
    <property type="entry name" value="Recombinase_CS"/>
</dbReference>
<feature type="domain" description="Resolvase/invertase-type recombinase catalytic" evidence="8">
    <location>
        <begin position="5"/>
        <end position="152"/>
    </location>
</feature>
<dbReference type="Proteomes" id="UP000198925">
    <property type="component" value="Unassembled WGS sequence"/>
</dbReference>
<dbReference type="PANTHER" id="PTHR30461">
    <property type="entry name" value="DNA-INVERTASE FROM LAMBDOID PROPHAGE"/>
    <property type="match status" value="1"/>
</dbReference>
<dbReference type="PROSITE" id="PS51737">
    <property type="entry name" value="RECOMBINASE_DNA_BIND"/>
    <property type="match status" value="1"/>
</dbReference>
<dbReference type="InterPro" id="IPR006119">
    <property type="entry name" value="Resolv_N"/>
</dbReference>
<keyword evidence="6" id="KW-0175">Coiled coil</keyword>
<dbReference type="Gene3D" id="3.40.50.1390">
    <property type="entry name" value="Resolvase, N-terminal catalytic domain"/>
    <property type="match status" value="1"/>
</dbReference>
<dbReference type="EMBL" id="FMZX01000015">
    <property type="protein sequence ID" value="SDD96943.1"/>
    <property type="molecule type" value="Genomic_DNA"/>
</dbReference>
<evidence type="ECO:0000256" key="1">
    <source>
        <dbReference type="ARBA" id="ARBA00022908"/>
    </source>
</evidence>
<sequence length="607" mass="67494">MPDRHVAFYARVSTEGQARDNTIASQITVLRERIAVDGGQLEPDDAYVDEGYSGSVLVRPALERLRDAAAAGRIGQLYVLAPDRLARRHAHQALLMEEFRRAGVDVLFLNRPIGGTAEDDLLLQMQGVIAEYERSKILERSRRGRRHAARAGLLSAFTTAPFGYRYVPKDQGGGVARFEVVPEEARFVRLIFAWIGLERLSLREVCRRLQQAGVPNRRGSGLWYASTLHGMLSNTAYIGRAVYGHSRYLPSRPRLRPLRGHPQPPKRPGTRVAVPREEWIEVPVPALVDPAVFEAAQTQLAENRQRKRDSLRGPRWLLQGLTVCHRCGYAYYGKTASVSGRDRSKGEYRHYRCTGTDAHRFGGTAICDNRPVRGDHLEQAVWGHVRALLEAPDRLVDEYQRRLKEAYEGRAKSEELAQIVHQIAALQRGIGRLIDSYAAGVIDRSEFEPRVAGLKTRVAQLQQRQQDATEAADAERELILVTSQLEDFATKVRAGLDTLTWLGTRDIIRTLVRRIEIDGDGIEVVFRVPPPSGSAPPPPGPAGGNAPNWQDCTGGRRAHHRLAQSLPAIGQRLGVPEPPRACLPALGLRPPHAPKAMSENHMIPDGL</sequence>
<dbReference type="Pfam" id="PF13408">
    <property type="entry name" value="Zn_ribbon_recom"/>
    <property type="match status" value="1"/>
</dbReference>
<dbReference type="SMART" id="SM00857">
    <property type="entry name" value="Resolvase"/>
    <property type="match status" value="1"/>
</dbReference>
<evidence type="ECO:0000259" key="9">
    <source>
        <dbReference type="PROSITE" id="PS51737"/>
    </source>
</evidence>
<dbReference type="PROSITE" id="PS00397">
    <property type="entry name" value="RECOMBINASES_1"/>
    <property type="match status" value="1"/>
</dbReference>
<evidence type="ECO:0000259" key="8">
    <source>
        <dbReference type="PROSITE" id="PS51736"/>
    </source>
</evidence>
<reference evidence="10 11" key="1">
    <citation type="submission" date="2016-10" db="EMBL/GenBank/DDBJ databases">
        <authorList>
            <person name="de Groot N.N."/>
        </authorList>
    </citation>
    <scope>NUCLEOTIDE SEQUENCE [LARGE SCALE GENOMIC DNA]</scope>
    <source>
        <strain evidence="10 11">CPCC 100156</strain>
    </source>
</reference>
<dbReference type="InterPro" id="IPR011109">
    <property type="entry name" value="DNA_bind_recombinase_dom"/>
</dbReference>
<evidence type="ECO:0000256" key="7">
    <source>
        <dbReference type="SAM" id="MobiDB-lite"/>
    </source>
</evidence>
<keyword evidence="1" id="KW-0229">DNA integration</keyword>
<keyword evidence="3" id="KW-0233">DNA recombination</keyword>
<dbReference type="SUPFAM" id="SSF53041">
    <property type="entry name" value="Resolvase-like"/>
    <property type="match status" value="1"/>
</dbReference>
<dbReference type="PANTHER" id="PTHR30461:SF23">
    <property type="entry name" value="DNA RECOMBINASE-RELATED"/>
    <property type="match status" value="1"/>
</dbReference>
<keyword evidence="2" id="KW-0238">DNA-binding</keyword>
<dbReference type="GO" id="GO:0003677">
    <property type="term" value="F:DNA binding"/>
    <property type="evidence" value="ECO:0007669"/>
    <property type="project" value="UniProtKB-KW"/>
</dbReference>
<dbReference type="Gene3D" id="3.90.1750.20">
    <property type="entry name" value="Putative Large Serine Recombinase, Chain B, Domain 2"/>
    <property type="match status" value="1"/>
</dbReference>
<dbReference type="Pfam" id="PF00239">
    <property type="entry name" value="Resolvase"/>
    <property type="match status" value="1"/>
</dbReference>
<gene>
    <name evidence="10" type="ORF">SAMN04487779_1015104</name>
</gene>
<evidence type="ECO:0000313" key="10">
    <source>
        <dbReference type="EMBL" id="SDD96943.1"/>
    </source>
</evidence>
<proteinExistence type="predicted"/>
<dbReference type="InterPro" id="IPR025827">
    <property type="entry name" value="Zn_ribbon_recom_dom"/>
</dbReference>
<feature type="active site" description="O-(5'-phospho-DNA)-serine intermediate" evidence="4 5">
    <location>
        <position position="13"/>
    </location>
</feature>
<feature type="region of interest" description="Disordered" evidence="7">
    <location>
        <begin position="530"/>
        <end position="553"/>
    </location>
</feature>
<evidence type="ECO:0000256" key="6">
    <source>
        <dbReference type="SAM" id="Coils"/>
    </source>
</evidence>
<evidence type="ECO:0000256" key="4">
    <source>
        <dbReference type="PIRSR" id="PIRSR606118-50"/>
    </source>
</evidence>
<accession>A0A1G6Z3U5</accession>
<evidence type="ECO:0000256" key="2">
    <source>
        <dbReference type="ARBA" id="ARBA00023125"/>
    </source>
</evidence>
<organism evidence="10 11">
    <name type="scientific">Belnapia rosea</name>
    <dbReference type="NCBI Taxonomy" id="938405"/>
    <lineage>
        <taxon>Bacteria</taxon>
        <taxon>Pseudomonadati</taxon>
        <taxon>Pseudomonadota</taxon>
        <taxon>Alphaproteobacteria</taxon>
        <taxon>Acetobacterales</taxon>
        <taxon>Roseomonadaceae</taxon>
        <taxon>Belnapia</taxon>
    </lineage>
</organism>
<dbReference type="PROSITE" id="PS51736">
    <property type="entry name" value="RECOMBINASES_3"/>
    <property type="match status" value="1"/>
</dbReference>
<feature type="coiled-coil region" evidence="6">
    <location>
        <begin position="451"/>
        <end position="478"/>
    </location>
</feature>
<keyword evidence="11" id="KW-1185">Reference proteome</keyword>
<evidence type="ECO:0000256" key="3">
    <source>
        <dbReference type="ARBA" id="ARBA00023172"/>
    </source>
</evidence>
<evidence type="ECO:0000256" key="5">
    <source>
        <dbReference type="PROSITE-ProRule" id="PRU10137"/>
    </source>
</evidence>
<dbReference type="InterPro" id="IPR050639">
    <property type="entry name" value="SSR_resolvase"/>
</dbReference>
<dbReference type="GO" id="GO:0000150">
    <property type="term" value="F:DNA strand exchange activity"/>
    <property type="evidence" value="ECO:0007669"/>
    <property type="project" value="InterPro"/>
</dbReference>
<protein>
    <submittedName>
        <fullName evidence="10">Site-specific DNA recombinase</fullName>
    </submittedName>
</protein>
<dbReference type="Pfam" id="PF07508">
    <property type="entry name" value="Recombinase"/>
    <property type="match status" value="1"/>
</dbReference>
<evidence type="ECO:0000313" key="11">
    <source>
        <dbReference type="Proteomes" id="UP000198925"/>
    </source>
</evidence>
<dbReference type="GO" id="GO:0015074">
    <property type="term" value="P:DNA integration"/>
    <property type="evidence" value="ECO:0007669"/>
    <property type="project" value="UniProtKB-KW"/>
</dbReference>
<feature type="compositionally biased region" description="Pro residues" evidence="7">
    <location>
        <begin position="530"/>
        <end position="541"/>
    </location>
</feature>
<dbReference type="InterPro" id="IPR038109">
    <property type="entry name" value="DNA_bind_recomb_sf"/>
</dbReference>
<dbReference type="STRING" id="938405.SAMN02927895_04176"/>